<dbReference type="OrthoDB" id="9997739at2759"/>
<dbReference type="STRING" id="857342.A0A2T3BC66"/>
<dbReference type="Pfam" id="PF00651">
    <property type="entry name" value="BTB"/>
    <property type="match status" value="1"/>
</dbReference>
<dbReference type="AlphaFoldDB" id="A0A2T3BC66"/>
<protein>
    <recommendedName>
        <fullName evidence="2">BTB domain-containing protein</fullName>
    </recommendedName>
</protein>
<organism evidence="3 4">
    <name type="scientific">Amorphotheca resinae ATCC 22711</name>
    <dbReference type="NCBI Taxonomy" id="857342"/>
    <lineage>
        <taxon>Eukaryota</taxon>
        <taxon>Fungi</taxon>
        <taxon>Dikarya</taxon>
        <taxon>Ascomycota</taxon>
        <taxon>Pezizomycotina</taxon>
        <taxon>Leotiomycetes</taxon>
        <taxon>Helotiales</taxon>
        <taxon>Amorphothecaceae</taxon>
        <taxon>Amorphotheca</taxon>
    </lineage>
</organism>
<proteinExistence type="predicted"/>
<dbReference type="SUPFAM" id="SSF54695">
    <property type="entry name" value="POZ domain"/>
    <property type="match status" value="1"/>
</dbReference>
<dbReference type="Proteomes" id="UP000241818">
    <property type="component" value="Unassembled WGS sequence"/>
</dbReference>
<sequence length="256" mass="28217">MSTSFETILLSRPFRFIVDTDKVPITVHEAAVAQQSPALAALMQSEMSEGIAGEARWDDVDKGTFARFIQFVYTGDYSVPQSCVVDVSDQHAKRVSYPKPAPAEQPAGPALPRFSSLSYPTPKTQSNMAKASDNLGKTNSKVLLAHASLYVLAEKWGVDTLKQLVLSKLHQTLSGVRLDASKVQDLVDLARYIYSDERTPGLRHGIDKLRELICYYIADNGRVTSEHAMFAALLREEGDLASDLWKIVGSRICIAK</sequence>
<dbReference type="RefSeq" id="XP_024724487.1">
    <property type="nucleotide sequence ID" value="XM_024864370.1"/>
</dbReference>
<keyword evidence="4" id="KW-1185">Reference proteome</keyword>
<dbReference type="CDD" id="cd18186">
    <property type="entry name" value="BTB_POZ_ZBTB_KLHL-like"/>
    <property type="match status" value="1"/>
</dbReference>
<dbReference type="InParanoid" id="A0A2T3BC66"/>
<name>A0A2T3BC66_AMORE</name>
<evidence type="ECO:0000256" key="1">
    <source>
        <dbReference type="SAM" id="MobiDB-lite"/>
    </source>
</evidence>
<dbReference type="InterPro" id="IPR011333">
    <property type="entry name" value="SKP1/BTB/POZ_sf"/>
</dbReference>
<feature type="domain" description="BTB" evidence="2">
    <location>
        <begin position="12"/>
        <end position="81"/>
    </location>
</feature>
<accession>A0A2T3BC66</accession>
<feature type="region of interest" description="Disordered" evidence="1">
    <location>
        <begin position="96"/>
        <end position="116"/>
    </location>
</feature>
<gene>
    <name evidence="3" type="ORF">M430DRAFT_208026</name>
</gene>
<dbReference type="GeneID" id="36572451"/>
<reference evidence="3 4" key="1">
    <citation type="journal article" date="2018" name="New Phytol.">
        <title>Comparative genomics and transcriptomics depict ericoid mycorrhizal fungi as versatile saprotrophs and plant mutualists.</title>
        <authorList>
            <person name="Martino E."/>
            <person name="Morin E."/>
            <person name="Grelet G.A."/>
            <person name="Kuo A."/>
            <person name="Kohler A."/>
            <person name="Daghino S."/>
            <person name="Barry K.W."/>
            <person name="Cichocki N."/>
            <person name="Clum A."/>
            <person name="Dockter R.B."/>
            <person name="Hainaut M."/>
            <person name="Kuo R.C."/>
            <person name="LaButti K."/>
            <person name="Lindahl B.D."/>
            <person name="Lindquist E.A."/>
            <person name="Lipzen A."/>
            <person name="Khouja H.R."/>
            <person name="Magnuson J."/>
            <person name="Murat C."/>
            <person name="Ohm R.A."/>
            <person name="Singer S.W."/>
            <person name="Spatafora J.W."/>
            <person name="Wang M."/>
            <person name="Veneault-Fourrey C."/>
            <person name="Henrissat B."/>
            <person name="Grigoriev I.V."/>
            <person name="Martin F.M."/>
            <person name="Perotto S."/>
        </authorList>
    </citation>
    <scope>NUCLEOTIDE SEQUENCE [LARGE SCALE GENOMIC DNA]</scope>
    <source>
        <strain evidence="3 4">ATCC 22711</strain>
    </source>
</reference>
<evidence type="ECO:0000313" key="3">
    <source>
        <dbReference type="EMBL" id="PSS25888.1"/>
    </source>
</evidence>
<dbReference type="EMBL" id="KZ679007">
    <property type="protein sequence ID" value="PSS25888.1"/>
    <property type="molecule type" value="Genomic_DNA"/>
</dbReference>
<dbReference type="Gene3D" id="3.30.710.10">
    <property type="entry name" value="Potassium Channel Kv1.1, Chain A"/>
    <property type="match status" value="1"/>
</dbReference>
<dbReference type="PROSITE" id="PS50097">
    <property type="entry name" value="BTB"/>
    <property type="match status" value="1"/>
</dbReference>
<dbReference type="InterPro" id="IPR000210">
    <property type="entry name" value="BTB/POZ_dom"/>
</dbReference>
<dbReference type="PANTHER" id="PTHR47843">
    <property type="entry name" value="BTB DOMAIN-CONTAINING PROTEIN-RELATED"/>
    <property type="match status" value="1"/>
</dbReference>
<evidence type="ECO:0000313" key="4">
    <source>
        <dbReference type="Proteomes" id="UP000241818"/>
    </source>
</evidence>
<evidence type="ECO:0000259" key="2">
    <source>
        <dbReference type="PROSITE" id="PS50097"/>
    </source>
</evidence>